<reference evidence="2" key="2">
    <citation type="submission" date="2025-09" db="UniProtKB">
        <authorList>
            <consortium name="Ensembl"/>
        </authorList>
    </citation>
    <scope>IDENTIFICATION</scope>
</reference>
<keyword evidence="3" id="KW-1185">Reference proteome</keyword>
<proteinExistence type="predicted"/>
<feature type="region of interest" description="Disordered" evidence="1">
    <location>
        <begin position="29"/>
        <end position="92"/>
    </location>
</feature>
<organism evidence="2 3">
    <name type="scientific">Chelydra serpentina</name>
    <name type="common">Snapping turtle</name>
    <name type="synonym">Testudo serpentina</name>
    <dbReference type="NCBI Taxonomy" id="8475"/>
    <lineage>
        <taxon>Eukaryota</taxon>
        <taxon>Metazoa</taxon>
        <taxon>Chordata</taxon>
        <taxon>Craniata</taxon>
        <taxon>Vertebrata</taxon>
        <taxon>Euteleostomi</taxon>
        <taxon>Archelosauria</taxon>
        <taxon>Testudinata</taxon>
        <taxon>Testudines</taxon>
        <taxon>Cryptodira</taxon>
        <taxon>Durocryptodira</taxon>
        <taxon>Americhelydia</taxon>
        <taxon>Chelydroidea</taxon>
        <taxon>Chelydridae</taxon>
        <taxon>Chelydra</taxon>
    </lineage>
</organism>
<feature type="compositionally biased region" description="Pro residues" evidence="1">
    <location>
        <begin position="46"/>
        <end position="68"/>
    </location>
</feature>
<dbReference type="AlphaFoldDB" id="A0A8C3XNT9"/>
<evidence type="ECO:0000313" key="2">
    <source>
        <dbReference type="Ensembl" id="ENSCSRP00000013092.1"/>
    </source>
</evidence>
<dbReference type="Proteomes" id="UP000694403">
    <property type="component" value="Unplaced"/>
</dbReference>
<dbReference type="Ensembl" id="ENSCSRT00000013626.1">
    <property type="protein sequence ID" value="ENSCSRP00000013092.1"/>
    <property type="gene ID" value="ENSCSRG00000009888.1"/>
</dbReference>
<evidence type="ECO:0000313" key="3">
    <source>
        <dbReference type="Proteomes" id="UP000694403"/>
    </source>
</evidence>
<feature type="compositionally biased region" description="Pro residues" evidence="1">
    <location>
        <begin position="75"/>
        <end position="87"/>
    </location>
</feature>
<protein>
    <submittedName>
        <fullName evidence="2">Uncharacterized protein</fullName>
    </submittedName>
</protein>
<evidence type="ECO:0000256" key="1">
    <source>
        <dbReference type="SAM" id="MobiDB-lite"/>
    </source>
</evidence>
<reference evidence="2" key="1">
    <citation type="submission" date="2025-08" db="UniProtKB">
        <authorList>
            <consortium name="Ensembl"/>
        </authorList>
    </citation>
    <scope>IDENTIFICATION</scope>
</reference>
<sequence length="154" mass="16257">MPKPTTLKYLLCSFSNTGRGRGRFLTWISASDTPKSRLETRSFPPVSTPAPLGAPPPATGPGPAPPPASLRTRLGPPPPARPAPTLPRPGLMISSRDMSILSAMMAAPLRGLRVSTFPWGAGKPLLSPAPGRKRSSDPLIGAAVIRFHSVPRKQ</sequence>
<name>A0A8C3XNT9_CHESE</name>
<accession>A0A8C3XNT9</accession>